<sequence>MLILYSTYYIFFYIFFKYKDLKLSKKNSRKFNIKAKNQNILSLDCIFFDIKNFKQLIYHNYSYSEKIILWFRYDLRINDNKLIELLKTNNNDYYLVYCFDKNEIKNYSKKKLTFLKQSVETLRDNLRKLEYNLMIMEGDSISVFKNLKEKFLITKISYSSRSNKKNDLEKEFEIIKKLKTIGLNVNLINNKIEFNLHNEFNYFNKNNMYIYQFNIRKFHSFNNFSLKGGELYCEKMYNILFRFNKKNLSLYTHEMNLIFFQPWIELGSFLPS</sequence>
<dbReference type="GO" id="GO:0003904">
    <property type="term" value="F:deoxyribodipyrimidine photo-lyase activity"/>
    <property type="evidence" value="ECO:0007669"/>
    <property type="project" value="TreeGrafter"/>
</dbReference>
<evidence type="ECO:0000313" key="4">
    <source>
        <dbReference type="Proteomes" id="UP000242167"/>
    </source>
</evidence>
<dbReference type="SUPFAM" id="SSF52425">
    <property type="entry name" value="Cryptochrome/photolyase, N-terminal domain"/>
    <property type="match status" value="1"/>
</dbReference>
<dbReference type="InterPro" id="IPR006050">
    <property type="entry name" value="DNA_photolyase_N"/>
</dbReference>
<dbReference type="AlphaFoldDB" id="Q98RW5"/>
<evidence type="ECO:0000256" key="1">
    <source>
        <dbReference type="SAM" id="Coils"/>
    </source>
</evidence>
<dbReference type="InterPro" id="IPR002081">
    <property type="entry name" value="Cryptochrome/DNA_photolyase_1"/>
</dbReference>
<evidence type="ECO:0000313" key="3">
    <source>
        <dbReference type="EMBL" id="AAK39835.1"/>
    </source>
</evidence>
<dbReference type="EMBL" id="AF165818">
    <property type="protein sequence ID" value="AAK39835.1"/>
    <property type="molecule type" value="Genomic_DNA"/>
</dbReference>
<dbReference type="GeneID" id="857323"/>
<dbReference type="Pfam" id="PF00875">
    <property type="entry name" value="DNA_photolyase"/>
    <property type="match status" value="1"/>
</dbReference>
<gene>
    <name evidence="3" type="primary">orf272</name>
</gene>
<geneLocation type="nucleomorph" evidence="3"/>
<dbReference type="PANTHER" id="PTHR11455">
    <property type="entry name" value="CRYPTOCHROME"/>
    <property type="match status" value="1"/>
</dbReference>
<name>Q98RW5_GUITH</name>
<organism evidence="3 4">
    <name type="scientific">Guillardia theta</name>
    <name type="common">Cryptophyte</name>
    <name type="synonym">Cryptomonas phi</name>
    <dbReference type="NCBI Taxonomy" id="55529"/>
    <lineage>
        <taxon>Eukaryota</taxon>
        <taxon>Cryptophyceae</taxon>
        <taxon>Pyrenomonadales</taxon>
        <taxon>Geminigeraceae</taxon>
        <taxon>Guillardia</taxon>
    </lineage>
</organism>
<dbReference type="Gene3D" id="3.40.50.620">
    <property type="entry name" value="HUPs"/>
    <property type="match status" value="1"/>
</dbReference>
<proteinExistence type="predicted"/>
<dbReference type="InterPro" id="IPR036155">
    <property type="entry name" value="Crypto/Photolyase_N_sf"/>
</dbReference>
<reference evidence="3 4" key="1">
    <citation type="journal article" date="2001" name="Nature">
        <title>The highly reduced genome of an enslaved algal nucleus.</title>
        <authorList>
            <person name="Douglas S."/>
            <person name="Zauner S."/>
            <person name="Fraunholz M."/>
            <person name="Beaton M."/>
            <person name="Penny S."/>
            <person name="Deng L."/>
            <person name="Wu X."/>
            <person name="Reith M."/>
            <person name="Cavalier-Smith T."/>
            <person name="Maier U."/>
        </authorList>
    </citation>
    <scope>NUCLEOTIDE SEQUENCE [LARGE SCALE GENOMIC DNA]</scope>
</reference>
<feature type="domain" description="Photolyase/cryptochrome alpha/beta" evidence="2">
    <location>
        <begin position="65"/>
        <end position="193"/>
    </location>
</feature>
<dbReference type="PROSITE" id="PS51645">
    <property type="entry name" value="PHR_CRY_ALPHA_BETA"/>
    <property type="match status" value="1"/>
</dbReference>
<dbReference type="GO" id="GO:0071949">
    <property type="term" value="F:FAD binding"/>
    <property type="evidence" value="ECO:0007669"/>
    <property type="project" value="TreeGrafter"/>
</dbReference>
<dbReference type="PIR" id="H90087">
    <property type="entry name" value="H90087"/>
</dbReference>
<keyword evidence="1" id="KW-0175">Coiled coil</keyword>
<dbReference type="GO" id="GO:0003677">
    <property type="term" value="F:DNA binding"/>
    <property type="evidence" value="ECO:0007669"/>
    <property type="project" value="TreeGrafter"/>
</dbReference>
<dbReference type="InterPro" id="IPR014729">
    <property type="entry name" value="Rossmann-like_a/b/a_fold"/>
</dbReference>
<protein>
    <recommendedName>
        <fullName evidence="2">Photolyase/cryptochrome alpha/beta domain-containing protein</fullName>
    </recommendedName>
</protein>
<keyword evidence="3" id="KW-0542">Nucleomorph</keyword>
<feature type="coiled-coil region" evidence="1">
    <location>
        <begin position="112"/>
        <end position="139"/>
    </location>
</feature>
<accession>Q98RW5</accession>
<evidence type="ECO:0000259" key="2">
    <source>
        <dbReference type="PROSITE" id="PS51645"/>
    </source>
</evidence>
<dbReference type="Proteomes" id="UP000242167">
    <property type="component" value="Nucleomorph 1"/>
</dbReference>
<dbReference type="RefSeq" id="XP_001713540.1">
    <property type="nucleotide sequence ID" value="XM_001713488.1"/>
</dbReference>